<feature type="compositionally biased region" description="Basic and acidic residues" evidence="1">
    <location>
        <begin position="223"/>
        <end position="233"/>
    </location>
</feature>
<dbReference type="AlphaFoldDB" id="A0A5J9TFI4"/>
<dbReference type="OrthoDB" id="1939753at2759"/>
<feature type="region of interest" description="Disordered" evidence="1">
    <location>
        <begin position="596"/>
        <end position="643"/>
    </location>
</feature>
<dbReference type="EMBL" id="RWGY01000039">
    <property type="protein sequence ID" value="TVU10130.1"/>
    <property type="molecule type" value="Genomic_DNA"/>
</dbReference>
<keyword evidence="3" id="KW-1185">Reference proteome</keyword>
<proteinExistence type="predicted"/>
<dbReference type="PANTHER" id="PTHR35746:SF4">
    <property type="entry name" value="FK506-BINDING PROTEIN 2-1"/>
    <property type="match status" value="1"/>
</dbReference>
<accession>A0A5J9TFI4</accession>
<dbReference type="PANTHER" id="PTHR35746">
    <property type="entry name" value="PENTATRICOPEPTIDE REPEAT (PPR) SUPERFAMILY PROTEIN"/>
    <property type="match status" value="1"/>
</dbReference>
<comment type="caution">
    <text evidence="2">The sequence shown here is derived from an EMBL/GenBank/DDBJ whole genome shotgun (WGS) entry which is preliminary data.</text>
</comment>
<organism evidence="2 3">
    <name type="scientific">Eragrostis curvula</name>
    <name type="common">weeping love grass</name>
    <dbReference type="NCBI Taxonomy" id="38414"/>
    <lineage>
        <taxon>Eukaryota</taxon>
        <taxon>Viridiplantae</taxon>
        <taxon>Streptophyta</taxon>
        <taxon>Embryophyta</taxon>
        <taxon>Tracheophyta</taxon>
        <taxon>Spermatophyta</taxon>
        <taxon>Magnoliopsida</taxon>
        <taxon>Liliopsida</taxon>
        <taxon>Poales</taxon>
        <taxon>Poaceae</taxon>
        <taxon>PACMAD clade</taxon>
        <taxon>Chloridoideae</taxon>
        <taxon>Eragrostideae</taxon>
        <taxon>Eragrostidinae</taxon>
        <taxon>Eragrostis</taxon>
    </lineage>
</organism>
<protein>
    <submittedName>
        <fullName evidence="2">Uncharacterized protein</fullName>
    </submittedName>
</protein>
<sequence>MAGPQASLELGLPYGSYVNVGSNHTDMVDNQPEKIFHNSESIGGPDASPLQEAHSIGLDTDSQSTCTRKMHGVYEASARPEAAESSNVQLETGTDSSTSTMPLGNELKVVHTENNLKQNWSVKDTADVQRPVEGLCQNNLYSKAGFQNNLPPATNVDDILYSITKDCCSDTDFTFEARKQPDIVEKVSVSEENPFVQKTSGSTEEEVCNKQVDPEVPTEEEDQFPKSHKHDELPMDETSCVKNPFDLDDPRNDDLFELPTDSRYLEVPSAVVSRQQLDSASVTVDQPTVSDRTMMAEAQHNHNSNECMLPASSSGENGHPVGPKDTLVCSSAELVTDTHLADGPLNHRLQEDGAHANGIPFVLSQAAPMEFRTVWTSALGTGVENTQAEDATAKMMTAVRTTDNTEMKQADDTTATDTYAIKVEAKKLTEDTATKMNELQHCSFEEKQANSTKVSAVQSISNLEENKRTEGTNIKEMNAQVNGNDLEGKQQTNDTSAEKMNAIGCTDNFGEKICVQATSTKEMIAAQSTENVEENKQENTIVRQEGNNQKEEIAVTGGRLNSGRIHVPLKVLLAEASAENKVHKPSAKERVLSFRRRVSKNDNSLLKPGSPKSGSDGHQWSSPAKLPRKNTDKSSKGRKQPWMPFICCHSVR</sequence>
<evidence type="ECO:0000313" key="2">
    <source>
        <dbReference type="EMBL" id="TVU10130.1"/>
    </source>
</evidence>
<evidence type="ECO:0000313" key="3">
    <source>
        <dbReference type="Proteomes" id="UP000324897"/>
    </source>
</evidence>
<feature type="region of interest" description="Disordered" evidence="1">
    <location>
        <begin position="213"/>
        <end position="236"/>
    </location>
</feature>
<dbReference type="Gramene" id="TVU10130">
    <property type="protein sequence ID" value="TVU10130"/>
    <property type="gene ID" value="EJB05_43640"/>
</dbReference>
<name>A0A5J9TFI4_9POAL</name>
<feature type="compositionally biased region" description="Polar residues" evidence="1">
    <location>
        <begin position="87"/>
        <end position="102"/>
    </location>
</feature>
<feature type="compositionally biased region" description="Low complexity" evidence="1">
    <location>
        <begin position="76"/>
        <end position="86"/>
    </location>
</feature>
<gene>
    <name evidence="2" type="ORF">EJB05_43640</name>
</gene>
<feature type="region of interest" description="Disordered" evidence="1">
    <location>
        <begin position="76"/>
        <end position="102"/>
    </location>
</feature>
<feature type="compositionally biased region" description="Polar residues" evidence="1">
    <location>
        <begin position="612"/>
        <end position="622"/>
    </location>
</feature>
<reference evidence="2 3" key="1">
    <citation type="journal article" date="2019" name="Sci. Rep.">
        <title>A high-quality genome of Eragrostis curvula grass provides insights into Poaceae evolution and supports new strategies to enhance forage quality.</title>
        <authorList>
            <person name="Carballo J."/>
            <person name="Santos B.A.C.M."/>
            <person name="Zappacosta D."/>
            <person name="Garbus I."/>
            <person name="Selva J.P."/>
            <person name="Gallo C.A."/>
            <person name="Diaz A."/>
            <person name="Albertini E."/>
            <person name="Caccamo M."/>
            <person name="Echenique V."/>
        </authorList>
    </citation>
    <scope>NUCLEOTIDE SEQUENCE [LARGE SCALE GENOMIC DNA]</scope>
    <source>
        <strain evidence="3">cv. Victoria</strain>
        <tissue evidence="2">Leaf</tissue>
    </source>
</reference>
<dbReference type="Proteomes" id="UP000324897">
    <property type="component" value="Chromosome 3"/>
</dbReference>
<evidence type="ECO:0000256" key="1">
    <source>
        <dbReference type="SAM" id="MobiDB-lite"/>
    </source>
</evidence>